<dbReference type="Proteomes" id="UP000184032">
    <property type="component" value="Unassembled WGS sequence"/>
</dbReference>
<accession>A0A1M5PR70</accession>
<evidence type="ECO:0000256" key="1">
    <source>
        <dbReference type="ARBA" id="ARBA00004167"/>
    </source>
</evidence>
<dbReference type="RefSeq" id="WP_073183276.1">
    <property type="nucleotide sequence ID" value="NZ_FQXI01000001.1"/>
</dbReference>
<dbReference type="EMBL" id="FQXI01000001">
    <property type="protein sequence ID" value="SHH04254.1"/>
    <property type="molecule type" value="Genomic_DNA"/>
</dbReference>
<dbReference type="PANTHER" id="PTHR34478">
    <property type="entry name" value="PROTEIN LEMA"/>
    <property type="match status" value="1"/>
</dbReference>
<protein>
    <submittedName>
        <fullName evidence="7">LemA protein</fullName>
    </submittedName>
</protein>
<dbReference type="Pfam" id="PF04011">
    <property type="entry name" value="LemA"/>
    <property type="match status" value="1"/>
</dbReference>
<evidence type="ECO:0000313" key="8">
    <source>
        <dbReference type="Proteomes" id="UP000184032"/>
    </source>
</evidence>
<dbReference type="GO" id="GO:0016020">
    <property type="term" value="C:membrane"/>
    <property type="evidence" value="ECO:0007669"/>
    <property type="project" value="UniProtKB-SubCell"/>
</dbReference>
<evidence type="ECO:0000313" key="7">
    <source>
        <dbReference type="EMBL" id="SHH04254.1"/>
    </source>
</evidence>
<dbReference type="PANTHER" id="PTHR34478:SF1">
    <property type="entry name" value="PROTEIN LEMA"/>
    <property type="match status" value="1"/>
</dbReference>
<organism evidence="7 8">
    <name type="scientific">Anaerosphaera aminiphila DSM 21120</name>
    <dbReference type="NCBI Taxonomy" id="1120995"/>
    <lineage>
        <taxon>Bacteria</taxon>
        <taxon>Bacillati</taxon>
        <taxon>Bacillota</taxon>
        <taxon>Tissierellia</taxon>
        <taxon>Tissierellales</taxon>
        <taxon>Peptoniphilaceae</taxon>
        <taxon>Anaerosphaera</taxon>
    </lineage>
</organism>
<evidence type="ECO:0000256" key="6">
    <source>
        <dbReference type="SAM" id="Phobius"/>
    </source>
</evidence>
<gene>
    <name evidence="7" type="ORF">SAMN02745245_00435</name>
</gene>
<dbReference type="Gene3D" id="1.20.1440.20">
    <property type="entry name" value="LemA-like domain"/>
    <property type="match status" value="1"/>
</dbReference>
<feature type="transmembrane region" description="Helical" evidence="6">
    <location>
        <begin position="6"/>
        <end position="25"/>
    </location>
</feature>
<dbReference type="InterPro" id="IPR007156">
    <property type="entry name" value="MamQ_LemA"/>
</dbReference>
<dbReference type="OrthoDB" id="9804152at2"/>
<evidence type="ECO:0000256" key="2">
    <source>
        <dbReference type="ARBA" id="ARBA00008854"/>
    </source>
</evidence>
<dbReference type="AlphaFoldDB" id="A0A1M5PR70"/>
<reference evidence="7 8" key="1">
    <citation type="submission" date="2016-11" db="EMBL/GenBank/DDBJ databases">
        <authorList>
            <person name="Jaros S."/>
            <person name="Januszkiewicz K."/>
            <person name="Wedrychowicz H."/>
        </authorList>
    </citation>
    <scope>NUCLEOTIDE SEQUENCE [LARGE SCALE GENOMIC DNA]</scope>
    <source>
        <strain evidence="7 8">DSM 21120</strain>
    </source>
</reference>
<comment type="similarity">
    <text evidence="2">Belongs to the LemA family.</text>
</comment>
<dbReference type="STRING" id="1120995.SAMN02745245_00435"/>
<evidence type="ECO:0000256" key="4">
    <source>
        <dbReference type="ARBA" id="ARBA00022989"/>
    </source>
</evidence>
<comment type="subcellular location">
    <subcellularLocation>
        <location evidence="1">Membrane</location>
        <topology evidence="1">Single-pass membrane protein</topology>
    </subcellularLocation>
</comment>
<evidence type="ECO:0000256" key="3">
    <source>
        <dbReference type="ARBA" id="ARBA00022692"/>
    </source>
</evidence>
<proteinExistence type="inferred from homology"/>
<dbReference type="InterPro" id="IPR023353">
    <property type="entry name" value="LemA-like_dom_sf"/>
</dbReference>
<keyword evidence="3 6" id="KW-0812">Transmembrane</keyword>
<keyword evidence="5 6" id="KW-0472">Membrane</keyword>
<keyword evidence="4 6" id="KW-1133">Transmembrane helix</keyword>
<dbReference type="SUPFAM" id="SSF140478">
    <property type="entry name" value="LemA-like"/>
    <property type="match status" value="1"/>
</dbReference>
<keyword evidence="8" id="KW-1185">Reference proteome</keyword>
<sequence length="181" mass="20686">MSFIIIIAVVVIVALIVVSMYNSLVREREMVRNAKGQIATQVESRWDAISSLIDATKSYEKHEDELLRDITKSRTGVGRNSDVKDFEAEENLFNQAMGRINVVAENYPNLKASDVYQNTMIQIAKFEDNVRHSRMIYNDTVTKYNTNIQSFPSSLVASAFNFGQEAYFENTKEKNEVPSWN</sequence>
<evidence type="ECO:0000256" key="5">
    <source>
        <dbReference type="ARBA" id="ARBA00023136"/>
    </source>
</evidence>
<name>A0A1M5PR70_9FIRM</name>